<dbReference type="Gene3D" id="2.160.10.10">
    <property type="entry name" value="Hexapeptide repeat proteins"/>
    <property type="match status" value="1"/>
</dbReference>
<reference evidence="5" key="1">
    <citation type="journal article" date="2021" name="Microb. Physiol.">
        <title>Proteogenomic Insights into the Physiology of Marine, Sulfate-Reducing, Filamentous Desulfonema limicola and Desulfonema magnum.</title>
        <authorList>
            <person name="Schnaars V."/>
            <person name="Wohlbrand L."/>
            <person name="Scheve S."/>
            <person name="Hinrichs C."/>
            <person name="Reinhardt R."/>
            <person name="Rabus R."/>
        </authorList>
    </citation>
    <scope>NUCLEOTIDE SEQUENCE</scope>
    <source>
        <strain evidence="5">4be13</strain>
    </source>
</reference>
<comment type="similarity">
    <text evidence="1">Belongs to the transferase hexapeptide repeat family.</text>
</comment>
<dbReference type="Gene3D" id="3.40.50.20">
    <property type="match status" value="1"/>
</dbReference>
<evidence type="ECO:0000313" key="5">
    <source>
        <dbReference type="EMBL" id="QTA93611.1"/>
    </source>
</evidence>
<dbReference type="SUPFAM" id="SSF51161">
    <property type="entry name" value="Trimeric LpxA-like enzymes"/>
    <property type="match status" value="1"/>
</dbReference>
<protein>
    <submittedName>
        <fullName evidence="5">PglD N-terminal domain-containing protein</fullName>
    </submittedName>
</protein>
<feature type="site" description="Increases basicity of active site His" evidence="2">
    <location>
        <position position="192"/>
    </location>
</feature>
<dbReference type="AlphaFoldDB" id="A0A975GU06"/>
<dbReference type="Proteomes" id="UP000663722">
    <property type="component" value="Chromosome"/>
</dbReference>
<evidence type="ECO:0000313" key="6">
    <source>
        <dbReference type="Proteomes" id="UP000663722"/>
    </source>
</evidence>
<evidence type="ECO:0000256" key="1">
    <source>
        <dbReference type="ARBA" id="ARBA00007274"/>
    </source>
</evidence>
<dbReference type="EMBL" id="CP061800">
    <property type="protein sequence ID" value="QTA93611.1"/>
    <property type="molecule type" value="Genomic_DNA"/>
</dbReference>
<feature type="binding site" evidence="3">
    <location>
        <position position="122"/>
    </location>
    <ligand>
        <name>substrate</name>
    </ligand>
</feature>
<accession>A0A975GU06</accession>
<dbReference type="PANTHER" id="PTHR43300:SF7">
    <property type="entry name" value="UDP-N-ACETYLBACILLOSAMINE N-ACETYLTRANSFERASE"/>
    <property type="match status" value="1"/>
</dbReference>
<keyword evidence="6" id="KW-1185">Reference proteome</keyword>
<dbReference type="InterPro" id="IPR011004">
    <property type="entry name" value="Trimer_LpxA-like_sf"/>
</dbReference>
<dbReference type="PANTHER" id="PTHR43300">
    <property type="entry name" value="ACETYLTRANSFERASE"/>
    <property type="match status" value="1"/>
</dbReference>
<dbReference type="RefSeq" id="WP_207680483.1">
    <property type="nucleotide sequence ID" value="NZ_CP061800.1"/>
</dbReference>
<organism evidence="5 6">
    <name type="scientific">Desulfonema magnum</name>
    <dbReference type="NCBI Taxonomy" id="45655"/>
    <lineage>
        <taxon>Bacteria</taxon>
        <taxon>Pseudomonadati</taxon>
        <taxon>Thermodesulfobacteriota</taxon>
        <taxon>Desulfobacteria</taxon>
        <taxon>Desulfobacterales</taxon>
        <taxon>Desulfococcaceae</taxon>
        <taxon>Desulfonema</taxon>
    </lineage>
</organism>
<dbReference type="KEGG" id="dmm:dnm_097150"/>
<sequence length="270" mass="29614">MKKDIINTKKLIEHGSVIEEHIATNAVINGEVRNWQTLHYRGACNAESVFLPSIENPIKIGVFGVSGFSRESVDIILCDCIDELIYVDLAPDDSMYFGFPAVPEEKIPQLVKEGYSFVIGLGDNKTRKKIYERYKHLSFPNIIHPTASLGYKQLEILKKRKGNIITAGVRITNNIVMGDFGIYNLNSTVGHDCIIENFINLAPGANISGNVILKEGAYIGTNAAILQGKSIEKKLEIGEFSTVGAGSVVTKHIDAFTTVVGIPAKLITKH</sequence>
<dbReference type="InterPro" id="IPR050179">
    <property type="entry name" value="Trans_hexapeptide_repeat"/>
</dbReference>
<feature type="active site" description="Proton acceptor" evidence="2">
    <location>
        <position position="191"/>
    </location>
</feature>
<evidence type="ECO:0000259" key="4">
    <source>
        <dbReference type="Pfam" id="PF17836"/>
    </source>
</evidence>
<gene>
    <name evidence="5" type="ORF">dnm_097150</name>
</gene>
<dbReference type="InterPro" id="IPR041561">
    <property type="entry name" value="PglD_N"/>
</dbReference>
<proteinExistence type="inferred from homology"/>
<dbReference type="InterPro" id="IPR020019">
    <property type="entry name" value="AcTrfase_PglD-like"/>
</dbReference>
<dbReference type="Pfam" id="PF17836">
    <property type="entry name" value="PglD_N"/>
    <property type="match status" value="1"/>
</dbReference>
<evidence type="ECO:0000256" key="3">
    <source>
        <dbReference type="PIRSR" id="PIRSR620019-2"/>
    </source>
</evidence>
<feature type="domain" description="PglD N-terminal" evidence="4">
    <location>
        <begin position="59"/>
        <end position="133"/>
    </location>
</feature>
<dbReference type="CDD" id="cd03360">
    <property type="entry name" value="LbH_AT_putative"/>
    <property type="match status" value="1"/>
</dbReference>
<evidence type="ECO:0000256" key="2">
    <source>
        <dbReference type="PIRSR" id="PIRSR620019-1"/>
    </source>
</evidence>
<name>A0A975GU06_9BACT</name>